<keyword evidence="9" id="KW-0967">Endosome</keyword>
<keyword evidence="10" id="KW-0391">Immunity</keyword>
<dbReference type="InterPro" id="IPR035897">
    <property type="entry name" value="Toll_tir_struct_dom_sf"/>
</dbReference>
<dbReference type="FunFam" id="3.40.50.10140:FF:000003">
    <property type="entry name" value="Toll-like receptor 7"/>
    <property type="match status" value="1"/>
</dbReference>
<comment type="similarity">
    <text evidence="3">Belongs to the peptidase S9C family.</text>
</comment>
<dbReference type="GO" id="GO:0006954">
    <property type="term" value="P:inflammatory response"/>
    <property type="evidence" value="ECO:0007669"/>
    <property type="project" value="UniProtKB-KW"/>
</dbReference>
<keyword evidence="11" id="KW-1133">Transmembrane helix</keyword>
<evidence type="ECO:0000256" key="16">
    <source>
        <dbReference type="ARBA" id="ARBA00046288"/>
    </source>
</evidence>
<comment type="subcellular location">
    <subcellularLocation>
        <location evidence="16">Endomembrane system</location>
        <topology evidence="16">Single-pass type I membrane protein</topology>
    </subcellularLocation>
    <subcellularLocation>
        <location evidence="1">Endosome</location>
    </subcellularLocation>
</comment>
<evidence type="ECO:0000256" key="2">
    <source>
        <dbReference type="ARBA" id="ARBA00009634"/>
    </source>
</evidence>
<evidence type="ECO:0000256" key="12">
    <source>
        <dbReference type="ARBA" id="ARBA00023136"/>
    </source>
</evidence>
<name>A0A9J8BTZ0_CYPCA</name>
<keyword evidence="5" id="KW-0433">Leucine-rich repeat</keyword>
<proteinExistence type="inferred from homology"/>
<dbReference type="PROSITE" id="PS50104">
    <property type="entry name" value="TIR"/>
    <property type="match status" value="1"/>
</dbReference>
<comment type="similarity">
    <text evidence="2">Belongs to the Toll-like receptor family.</text>
</comment>
<keyword evidence="19" id="KW-1185">Reference proteome</keyword>
<organism evidence="18 19">
    <name type="scientific">Cyprinus carpio carpio</name>
    <dbReference type="NCBI Taxonomy" id="630221"/>
    <lineage>
        <taxon>Eukaryota</taxon>
        <taxon>Metazoa</taxon>
        <taxon>Chordata</taxon>
        <taxon>Craniata</taxon>
        <taxon>Vertebrata</taxon>
        <taxon>Euteleostomi</taxon>
        <taxon>Actinopterygii</taxon>
        <taxon>Neopterygii</taxon>
        <taxon>Teleostei</taxon>
        <taxon>Ostariophysi</taxon>
        <taxon>Cypriniformes</taxon>
        <taxon>Cyprinidae</taxon>
        <taxon>Cyprininae</taxon>
        <taxon>Cyprinus</taxon>
    </lineage>
</organism>
<dbReference type="SMART" id="SM00369">
    <property type="entry name" value="LRR_TYP"/>
    <property type="match status" value="13"/>
</dbReference>
<dbReference type="Pfam" id="PF01582">
    <property type="entry name" value="TIR"/>
    <property type="match status" value="1"/>
</dbReference>
<dbReference type="Proteomes" id="UP001108240">
    <property type="component" value="Unplaced"/>
</dbReference>
<accession>A0A9J8BTZ0</accession>
<dbReference type="GO" id="GO:0005768">
    <property type="term" value="C:endosome"/>
    <property type="evidence" value="ECO:0007669"/>
    <property type="project" value="UniProtKB-SubCell"/>
</dbReference>
<keyword evidence="14" id="KW-0325">Glycoprotein</keyword>
<evidence type="ECO:0000256" key="4">
    <source>
        <dbReference type="ARBA" id="ARBA00022588"/>
    </source>
</evidence>
<dbReference type="FunFam" id="3.80.10.10:FF:000037">
    <property type="entry name" value="Toll-like receptor 7"/>
    <property type="match status" value="1"/>
</dbReference>
<evidence type="ECO:0000256" key="9">
    <source>
        <dbReference type="ARBA" id="ARBA00022753"/>
    </source>
</evidence>
<dbReference type="GO" id="GO:0051607">
    <property type="term" value="P:defense response to virus"/>
    <property type="evidence" value="ECO:0007669"/>
    <property type="project" value="TreeGrafter"/>
</dbReference>
<dbReference type="InterPro" id="IPR000157">
    <property type="entry name" value="TIR_dom"/>
</dbReference>
<dbReference type="GeneTree" id="ENSGT00940000163875"/>
<keyword evidence="4" id="KW-0399">Innate immunity</keyword>
<dbReference type="Ensembl" id="ENSCCRT00000153882.1">
    <property type="protein sequence ID" value="ENSCCRP00000160827.1"/>
    <property type="gene ID" value="ENSCCRG00000056192.1"/>
</dbReference>
<keyword evidence="15" id="KW-0395">Inflammatory response</keyword>
<dbReference type="SUPFAM" id="SSF52200">
    <property type="entry name" value="Toll/Interleukin receptor TIR domain"/>
    <property type="match status" value="1"/>
</dbReference>
<evidence type="ECO:0000256" key="1">
    <source>
        <dbReference type="ARBA" id="ARBA00004177"/>
    </source>
</evidence>
<dbReference type="GO" id="GO:0005886">
    <property type="term" value="C:plasma membrane"/>
    <property type="evidence" value="ECO:0007669"/>
    <property type="project" value="TreeGrafter"/>
</dbReference>
<feature type="domain" description="TIR" evidence="17">
    <location>
        <begin position="1026"/>
        <end position="1173"/>
    </location>
</feature>
<dbReference type="SUPFAM" id="SSF52058">
    <property type="entry name" value="L domain-like"/>
    <property type="match status" value="2"/>
</dbReference>
<dbReference type="InterPro" id="IPR000483">
    <property type="entry name" value="Cys-rich_flank_reg_C"/>
</dbReference>
<evidence type="ECO:0000256" key="6">
    <source>
        <dbReference type="ARBA" id="ARBA00022692"/>
    </source>
</evidence>
<dbReference type="Gene3D" id="3.80.10.10">
    <property type="entry name" value="Ribonuclease Inhibitor"/>
    <property type="match status" value="1"/>
</dbReference>
<dbReference type="GO" id="GO:0045087">
    <property type="term" value="P:innate immune response"/>
    <property type="evidence" value="ECO:0007669"/>
    <property type="project" value="UniProtKB-KW"/>
</dbReference>
<dbReference type="PANTHER" id="PTHR47410">
    <property type="entry name" value="TOLL-LIKE RECEPTOR 7-RELATED"/>
    <property type="match status" value="1"/>
</dbReference>
<dbReference type="PROSITE" id="PS51450">
    <property type="entry name" value="LRR"/>
    <property type="match status" value="4"/>
</dbReference>
<reference evidence="18" key="1">
    <citation type="submission" date="2025-08" db="UniProtKB">
        <authorList>
            <consortium name="Ensembl"/>
        </authorList>
    </citation>
    <scope>IDENTIFICATION</scope>
</reference>
<dbReference type="InterPro" id="IPR045550">
    <property type="entry name" value="AARE_N"/>
</dbReference>
<keyword evidence="7" id="KW-0732">Signal</keyword>
<dbReference type="SMART" id="SM00255">
    <property type="entry name" value="TIR"/>
    <property type="match status" value="1"/>
</dbReference>
<evidence type="ECO:0000256" key="10">
    <source>
        <dbReference type="ARBA" id="ARBA00022859"/>
    </source>
</evidence>
<dbReference type="AlphaFoldDB" id="A0A9J8BTZ0"/>
<evidence type="ECO:0000313" key="18">
    <source>
        <dbReference type="Ensembl" id="ENSCCRP00000160827.1"/>
    </source>
</evidence>
<sequence length="1190" mass="136288">MCAVCCPRLSPYHCRIVYQCSCLCMYDWYTKQTSVVVDVVQRPREDGFTGIYSSMLSPHCWSADSQHVLMSCAQRCRKDLLVGDISTGEVTSLTSQSEEGSWSLLNIHRDLMVVSCSSPNCPPDLAMFGHMLYLALILNQFNHFATLHPEFYPCEIHTTKDGDINVDCQRRHLANVPKFTSLSVISLNLNENHIHHIKGATFSGLANLKHLSLMWNCIPDRFKELRWPSCSLKIDPNAFSGLKNLTSLQLAGNSLKTIPPLPKQLEILGLEFNHIFQIVKPLGTPLLKQLLLNKNCFYANPCYQSYFIDPRVFQDLPELLNLTLSYNNVTIVPPYLPLSLESLDLGENKITHINKESFANLKNLRHLNLGWNCQRCDHASEPCFPCPNNQSLNLHQDAFLDQRDSLISLSLRGNSLHTIPQHLFIRLHKLQELDLSDNFLAYAIQNGTFYEELRNVVSLSLLYNYEPLTSFSELILSPSIEKMTALRELHLSGLFFRVLSNHSLAPLVKLPRFEFLELRMNFICSVSMDAISQLRTLRWVGLSQNMIAFSSCFSTCTSEAIPNNYRTLEKRDNGQLNLQTQKVILPTSELNTMQASGEDHCFFYYSIWHFKKQICSKKLFFDLSQNNIPWLNASTFRGMEKVVCIDLSYNYISQTLNGQQFTHLSKLAYLNMANNRIDLYSDKAFQEISGTLKALDLSNNEFHFVMKGMGHRFTFLPHLSSLKILSLANNHIGLRISNILNSTSLKYLDFSGNRLDIMWDSRRNQYLHFFQGLTNLTHLDISENQLKSFPPEVIVNLPSSLQMLRMDSNVLSYFPWGNISVLKQLCHLNLSSNMLSFLPNMHFELRLVSLDLSHNRLVVIPKAFLSQAINLKNLMLNHNQLKILDVQALPLSFHKGYTFCPAGPHKNKSSCKLVLHANPFTCSCVISGFAKFLRETYLDIPHLTTEVHCGYPESLAGVNVLSIDLHSCQEIFGSVAFLCTLWLTLAATSIPLLKHLYGWDLWYCIQILWTGQKGHTPVNGGNMTDNQYDAFVVFDTSNKAVRDWIYKEMVVRLENRGRWRFRLCLEERDWMPGVSCIENLHKAVYNSRKTVFVLTSPNGCSHESGVVRQAFLLVQQRLLDEKVDVAVLVLLDLLFPKFKYLQMRKRLCKKSVLSWPKNPRVQPLFWNNLRVALVSDNVKAYNKNVTESFF</sequence>
<protein>
    <submittedName>
        <fullName evidence="18">Toll-like receptor 9</fullName>
    </submittedName>
</protein>
<evidence type="ECO:0000256" key="3">
    <source>
        <dbReference type="ARBA" id="ARBA00010040"/>
    </source>
</evidence>
<dbReference type="SMART" id="SM00365">
    <property type="entry name" value="LRR_SD22"/>
    <property type="match status" value="7"/>
</dbReference>
<evidence type="ECO:0000256" key="15">
    <source>
        <dbReference type="ARBA" id="ARBA00023198"/>
    </source>
</evidence>
<dbReference type="GO" id="GO:0032755">
    <property type="term" value="P:positive regulation of interleukin-6 production"/>
    <property type="evidence" value="ECO:0007669"/>
    <property type="project" value="TreeGrafter"/>
</dbReference>
<evidence type="ECO:0000256" key="14">
    <source>
        <dbReference type="ARBA" id="ARBA00023180"/>
    </source>
</evidence>
<dbReference type="Pfam" id="PF13855">
    <property type="entry name" value="LRR_8"/>
    <property type="match status" value="4"/>
</dbReference>
<evidence type="ECO:0000259" key="17">
    <source>
        <dbReference type="PROSITE" id="PS50104"/>
    </source>
</evidence>
<evidence type="ECO:0000256" key="5">
    <source>
        <dbReference type="ARBA" id="ARBA00022614"/>
    </source>
</evidence>
<evidence type="ECO:0000256" key="7">
    <source>
        <dbReference type="ARBA" id="ARBA00022729"/>
    </source>
</evidence>
<dbReference type="InterPro" id="IPR001611">
    <property type="entry name" value="Leu-rich_rpt"/>
</dbReference>
<dbReference type="GO" id="GO:1902533">
    <property type="term" value="P:positive regulation of intracellular signal transduction"/>
    <property type="evidence" value="ECO:0007669"/>
    <property type="project" value="UniProtKB-ARBA"/>
</dbReference>
<dbReference type="Pfam" id="PF19283">
    <property type="entry name" value="APEH_N"/>
    <property type="match status" value="1"/>
</dbReference>
<dbReference type="SMART" id="SM00082">
    <property type="entry name" value="LRRCT"/>
    <property type="match status" value="1"/>
</dbReference>
<dbReference type="Gene3D" id="3.40.50.10140">
    <property type="entry name" value="Toll/interleukin-1 receptor homology (TIR) domain"/>
    <property type="match status" value="1"/>
</dbReference>
<keyword evidence="6" id="KW-0812">Transmembrane</keyword>
<evidence type="ECO:0000313" key="19">
    <source>
        <dbReference type="Proteomes" id="UP001108240"/>
    </source>
</evidence>
<keyword evidence="12" id="KW-0472">Membrane</keyword>
<keyword evidence="8" id="KW-0677">Repeat</keyword>
<dbReference type="GO" id="GO:0007249">
    <property type="term" value="P:canonical NF-kappaB signal transduction"/>
    <property type="evidence" value="ECO:0007669"/>
    <property type="project" value="TreeGrafter"/>
</dbReference>
<reference evidence="18" key="2">
    <citation type="submission" date="2025-09" db="UniProtKB">
        <authorList>
            <consortium name="Ensembl"/>
        </authorList>
    </citation>
    <scope>IDENTIFICATION</scope>
</reference>
<dbReference type="OMA" id="NFLPCCS"/>
<keyword evidence="13" id="KW-0675">Receptor</keyword>
<dbReference type="GO" id="GO:0038187">
    <property type="term" value="F:pattern recognition receptor activity"/>
    <property type="evidence" value="ECO:0007669"/>
    <property type="project" value="TreeGrafter"/>
</dbReference>
<dbReference type="InterPro" id="IPR003591">
    <property type="entry name" value="Leu-rich_rpt_typical-subtyp"/>
</dbReference>
<evidence type="ECO:0000256" key="11">
    <source>
        <dbReference type="ARBA" id="ARBA00022989"/>
    </source>
</evidence>
<dbReference type="GO" id="GO:0002224">
    <property type="term" value="P:toll-like receptor signaling pathway"/>
    <property type="evidence" value="ECO:0007669"/>
    <property type="project" value="TreeGrafter"/>
</dbReference>
<evidence type="ECO:0000256" key="13">
    <source>
        <dbReference type="ARBA" id="ARBA00023170"/>
    </source>
</evidence>
<dbReference type="InterPro" id="IPR032675">
    <property type="entry name" value="LRR_dom_sf"/>
</dbReference>
<evidence type="ECO:0000256" key="8">
    <source>
        <dbReference type="ARBA" id="ARBA00022737"/>
    </source>
</evidence>
<dbReference type="PANTHER" id="PTHR47410:SF4">
    <property type="entry name" value="TOLL-LIKE RECEPTOR 9"/>
    <property type="match status" value="1"/>
</dbReference>